<name>A0A9P5X1N8_9AGAR</name>
<feature type="signal peptide" evidence="2">
    <location>
        <begin position="1"/>
        <end position="22"/>
    </location>
</feature>
<evidence type="ECO:0000313" key="4">
    <source>
        <dbReference type="Proteomes" id="UP000807342"/>
    </source>
</evidence>
<evidence type="ECO:0000256" key="2">
    <source>
        <dbReference type="SAM" id="SignalP"/>
    </source>
</evidence>
<protein>
    <recommendedName>
        <fullName evidence="5">Mannoprotein</fullName>
    </recommendedName>
</protein>
<gene>
    <name evidence="3" type="ORF">P691DRAFT_812133</name>
</gene>
<dbReference type="OrthoDB" id="2564904at2759"/>
<keyword evidence="2" id="KW-0732">Signal</keyword>
<organism evidence="3 4">
    <name type="scientific">Macrolepiota fuliginosa MF-IS2</name>
    <dbReference type="NCBI Taxonomy" id="1400762"/>
    <lineage>
        <taxon>Eukaryota</taxon>
        <taxon>Fungi</taxon>
        <taxon>Dikarya</taxon>
        <taxon>Basidiomycota</taxon>
        <taxon>Agaricomycotina</taxon>
        <taxon>Agaricomycetes</taxon>
        <taxon>Agaricomycetidae</taxon>
        <taxon>Agaricales</taxon>
        <taxon>Agaricineae</taxon>
        <taxon>Agaricaceae</taxon>
        <taxon>Macrolepiota</taxon>
    </lineage>
</organism>
<dbReference type="EMBL" id="MU151802">
    <property type="protein sequence ID" value="KAF9441732.1"/>
    <property type="molecule type" value="Genomic_DNA"/>
</dbReference>
<evidence type="ECO:0008006" key="5">
    <source>
        <dbReference type="Google" id="ProtNLM"/>
    </source>
</evidence>
<reference evidence="3" key="1">
    <citation type="submission" date="2020-11" db="EMBL/GenBank/DDBJ databases">
        <authorList>
            <consortium name="DOE Joint Genome Institute"/>
            <person name="Ahrendt S."/>
            <person name="Riley R."/>
            <person name="Andreopoulos W."/>
            <person name="Labutti K."/>
            <person name="Pangilinan J."/>
            <person name="Ruiz-Duenas F.J."/>
            <person name="Barrasa J.M."/>
            <person name="Sanchez-Garcia M."/>
            <person name="Camarero S."/>
            <person name="Miyauchi S."/>
            <person name="Serrano A."/>
            <person name="Linde D."/>
            <person name="Babiker R."/>
            <person name="Drula E."/>
            <person name="Ayuso-Fernandez I."/>
            <person name="Pacheco R."/>
            <person name="Padilla G."/>
            <person name="Ferreira P."/>
            <person name="Barriuso J."/>
            <person name="Kellner H."/>
            <person name="Castanera R."/>
            <person name="Alfaro M."/>
            <person name="Ramirez L."/>
            <person name="Pisabarro A.G."/>
            <person name="Kuo A."/>
            <person name="Tritt A."/>
            <person name="Lipzen A."/>
            <person name="He G."/>
            <person name="Yan M."/>
            <person name="Ng V."/>
            <person name="Cullen D."/>
            <person name="Martin F."/>
            <person name="Rosso M.-N."/>
            <person name="Henrissat B."/>
            <person name="Hibbett D."/>
            <person name="Martinez A.T."/>
            <person name="Grigoriev I.V."/>
        </authorList>
    </citation>
    <scope>NUCLEOTIDE SEQUENCE</scope>
    <source>
        <strain evidence="3">MF-IS2</strain>
    </source>
</reference>
<evidence type="ECO:0000256" key="1">
    <source>
        <dbReference type="SAM" id="MobiDB-lite"/>
    </source>
</evidence>
<comment type="caution">
    <text evidence="3">The sequence shown here is derived from an EMBL/GenBank/DDBJ whole genome shotgun (WGS) entry which is preliminary data.</text>
</comment>
<proteinExistence type="predicted"/>
<accession>A0A9P5X1N8</accession>
<feature type="chain" id="PRO_5040328567" description="Mannoprotein" evidence="2">
    <location>
        <begin position="23"/>
        <end position="365"/>
    </location>
</feature>
<evidence type="ECO:0000313" key="3">
    <source>
        <dbReference type="EMBL" id="KAF9441732.1"/>
    </source>
</evidence>
<keyword evidence="4" id="KW-1185">Reference proteome</keyword>
<dbReference type="AlphaFoldDB" id="A0A9P5X1N8"/>
<sequence length="365" mass="38157">MSTSTLSKLFAFAALSVAVATAQDVPVTGTFPPTPLASKAYAYPTGIPYKVDTDTGLIRGGQHGYNQCNSTTEGPTSLCQTSFITSIEDFCLWGPGNPNSLVADTEGEMVAWCTKPGRGTRLIPQGALQGVQFIKTPNYIQVAGFIRQELININASDWGGEMDPHGADLRGNPMGGLIYSEAFGGGWTQVVEWHNFMGGNSFCFKACDPNKPDDEKYCEHRLDRIGCAYNAPNNAKNGTFESCDGENQDFPGVYTVNGQVMTYTQPPEEAGAITTMPYQPRVPASSNCVTYTSSAIYTGLPSPSIAIDIVATPSAGSGSASGSHGASGTRTGGAAGPSSTSNDASALAISGISFLGVAFSVLFLA</sequence>
<feature type="region of interest" description="Disordered" evidence="1">
    <location>
        <begin position="318"/>
        <end position="340"/>
    </location>
</feature>
<feature type="compositionally biased region" description="Low complexity" evidence="1">
    <location>
        <begin position="318"/>
        <end position="329"/>
    </location>
</feature>
<dbReference type="Proteomes" id="UP000807342">
    <property type="component" value="Unassembled WGS sequence"/>
</dbReference>